<evidence type="ECO:0000259" key="6">
    <source>
        <dbReference type="PROSITE" id="PS50011"/>
    </source>
</evidence>
<feature type="region of interest" description="Disordered" evidence="5">
    <location>
        <begin position="158"/>
        <end position="177"/>
    </location>
</feature>
<dbReference type="GeneID" id="19301567"/>
<dbReference type="SMART" id="SM00220">
    <property type="entry name" value="S_TKc"/>
    <property type="match status" value="1"/>
</dbReference>
<dbReference type="Gene3D" id="1.10.510.10">
    <property type="entry name" value="Transferase(Phosphotransferase) domain 1"/>
    <property type="match status" value="1"/>
</dbReference>
<dbReference type="Pfam" id="PF00069">
    <property type="entry name" value="Pkinase"/>
    <property type="match status" value="1"/>
</dbReference>
<dbReference type="PANTHER" id="PTHR44329:SF288">
    <property type="entry name" value="MITOGEN-ACTIVATED PROTEIN KINASE KINASE KINASE 20"/>
    <property type="match status" value="1"/>
</dbReference>
<dbReference type="SUPFAM" id="SSF56112">
    <property type="entry name" value="Protein kinase-like (PK-like)"/>
    <property type="match status" value="1"/>
</dbReference>
<dbReference type="GO" id="GO:0005524">
    <property type="term" value="F:ATP binding"/>
    <property type="evidence" value="ECO:0007669"/>
    <property type="project" value="UniProtKB-KW"/>
</dbReference>
<feature type="region of interest" description="Disordered" evidence="5">
    <location>
        <begin position="1"/>
        <end position="62"/>
    </location>
</feature>
<evidence type="ECO:0000256" key="4">
    <source>
        <dbReference type="ARBA" id="ARBA00022840"/>
    </source>
</evidence>
<dbReference type="OMA" id="MASEPCG"/>
<accession>S7QCJ5</accession>
<keyword evidence="1" id="KW-0808">Transferase</keyword>
<dbReference type="PROSITE" id="PS50011">
    <property type="entry name" value="PROTEIN_KINASE_DOM"/>
    <property type="match status" value="1"/>
</dbReference>
<feature type="compositionally biased region" description="Basic and acidic residues" evidence="5">
    <location>
        <begin position="11"/>
        <end position="35"/>
    </location>
</feature>
<evidence type="ECO:0000256" key="1">
    <source>
        <dbReference type="ARBA" id="ARBA00022679"/>
    </source>
</evidence>
<dbReference type="EMBL" id="KB469299">
    <property type="protein sequence ID" value="EPQ57113.1"/>
    <property type="molecule type" value="Genomic_DNA"/>
</dbReference>
<keyword evidence="4" id="KW-0067">ATP-binding</keyword>
<evidence type="ECO:0000313" key="8">
    <source>
        <dbReference type="Proteomes" id="UP000030669"/>
    </source>
</evidence>
<dbReference type="InterPro" id="IPR051681">
    <property type="entry name" value="Ser/Thr_Kinases-Pseudokinases"/>
</dbReference>
<organism evidence="7 8">
    <name type="scientific">Gloeophyllum trabeum (strain ATCC 11539 / FP-39264 / Madison 617)</name>
    <name type="common">Brown rot fungus</name>
    <dbReference type="NCBI Taxonomy" id="670483"/>
    <lineage>
        <taxon>Eukaryota</taxon>
        <taxon>Fungi</taxon>
        <taxon>Dikarya</taxon>
        <taxon>Basidiomycota</taxon>
        <taxon>Agaricomycotina</taxon>
        <taxon>Agaricomycetes</taxon>
        <taxon>Gloeophyllales</taxon>
        <taxon>Gloeophyllaceae</taxon>
        <taxon>Gloeophyllum</taxon>
    </lineage>
</organism>
<dbReference type="InterPro" id="IPR000719">
    <property type="entry name" value="Prot_kinase_dom"/>
</dbReference>
<dbReference type="Proteomes" id="UP000030669">
    <property type="component" value="Unassembled WGS sequence"/>
</dbReference>
<dbReference type="eggNOG" id="KOG0192">
    <property type="taxonomic scope" value="Eukaryota"/>
</dbReference>
<feature type="domain" description="Protein kinase" evidence="6">
    <location>
        <begin position="304"/>
        <end position="580"/>
    </location>
</feature>
<keyword evidence="3 7" id="KW-0418">Kinase</keyword>
<dbReference type="GO" id="GO:0004674">
    <property type="term" value="F:protein serine/threonine kinase activity"/>
    <property type="evidence" value="ECO:0007669"/>
    <property type="project" value="TreeGrafter"/>
</dbReference>
<feature type="compositionally biased region" description="Polar residues" evidence="5">
    <location>
        <begin position="36"/>
        <end position="46"/>
    </location>
</feature>
<evidence type="ECO:0000256" key="5">
    <source>
        <dbReference type="SAM" id="MobiDB-lite"/>
    </source>
</evidence>
<evidence type="ECO:0000256" key="3">
    <source>
        <dbReference type="ARBA" id="ARBA00022777"/>
    </source>
</evidence>
<feature type="compositionally biased region" description="Basic residues" evidence="5">
    <location>
        <begin position="1"/>
        <end position="10"/>
    </location>
</feature>
<protein>
    <submittedName>
        <fullName evidence="7">Kinase-like protein</fullName>
    </submittedName>
</protein>
<dbReference type="InterPro" id="IPR008271">
    <property type="entry name" value="Ser/Thr_kinase_AS"/>
</dbReference>
<dbReference type="OrthoDB" id="4062651at2759"/>
<dbReference type="PANTHER" id="PTHR44329">
    <property type="entry name" value="SERINE/THREONINE-PROTEIN KINASE TNNI3K-RELATED"/>
    <property type="match status" value="1"/>
</dbReference>
<dbReference type="RefSeq" id="XP_007864262.1">
    <property type="nucleotide sequence ID" value="XM_007866071.1"/>
</dbReference>
<gene>
    <name evidence="7" type="ORF">GLOTRDRAFT_127488</name>
</gene>
<proteinExistence type="predicted"/>
<dbReference type="HOGENOM" id="CLU_460077_0_0_1"/>
<dbReference type="KEGG" id="gtr:GLOTRDRAFT_127488"/>
<reference evidence="7 8" key="1">
    <citation type="journal article" date="2012" name="Science">
        <title>The Paleozoic origin of enzymatic lignin decomposition reconstructed from 31 fungal genomes.</title>
        <authorList>
            <person name="Floudas D."/>
            <person name="Binder M."/>
            <person name="Riley R."/>
            <person name="Barry K."/>
            <person name="Blanchette R.A."/>
            <person name="Henrissat B."/>
            <person name="Martinez A.T."/>
            <person name="Otillar R."/>
            <person name="Spatafora J.W."/>
            <person name="Yadav J.S."/>
            <person name="Aerts A."/>
            <person name="Benoit I."/>
            <person name="Boyd A."/>
            <person name="Carlson A."/>
            <person name="Copeland A."/>
            <person name="Coutinho P.M."/>
            <person name="de Vries R.P."/>
            <person name="Ferreira P."/>
            <person name="Findley K."/>
            <person name="Foster B."/>
            <person name="Gaskell J."/>
            <person name="Glotzer D."/>
            <person name="Gorecki P."/>
            <person name="Heitman J."/>
            <person name="Hesse C."/>
            <person name="Hori C."/>
            <person name="Igarashi K."/>
            <person name="Jurgens J.A."/>
            <person name="Kallen N."/>
            <person name="Kersten P."/>
            <person name="Kohler A."/>
            <person name="Kuees U."/>
            <person name="Kumar T.K.A."/>
            <person name="Kuo A."/>
            <person name="LaButti K."/>
            <person name="Larrondo L.F."/>
            <person name="Lindquist E."/>
            <person name="Ling A."/>
            <person name="Lombard V."/>
            <person name="Lucas S."/>
            <person name="Lundell T."/>
            <person name="Martin R."/>
            <person name="McLaughlin D.J."/>
            <person name="Morgenstern I."/>
            <person name="Morin E."/>
            <person name="Murat C."/>
            <person name="Nagy L.G."/>
            <person name="Nolan M."/>
            <person name="Ohm R.A."/>
            <person name="Patyshakuliyeva A."/>
            <person name="Rokas A."/>
            <person name="Ruiz-Duenas F.J."/>
            <person name="Sabat G."/>
            <person name="Salamov A."/>
            <person name="Samejima M."/>
            <person name="Schmutz J."/>
            <person name="Slot J.C."/>
            <person name="St John F."/>
            <person name="Stenlid J."/>
            <person name="Sun H."/>
            <person name="Sun S."/>
            <person name="Syed K."/>
            <person name="Tsang A."/>
            <person name="Wiebenga A."/>
            <person name="Young D."/>
            <person name="Pisabarro A."/>
            <person name="Eastwood D.C."/>
            <person name="Martin F."/>
            <person name="Cullen D."/>
            <person name="Grigoriev I.V."/>
            <person name="Hibbett D.S."/>
        </authorList>
    </citation>
    <scope>NUCLEOTIDE SEQUENCE [LARGE SCALE GENOMIC DNA]</scope>
    <source>
        <strain evidence="7 8">ATCC 11539</strain>
    </source>
</reference>
<evidence type="ECO:0000313" key="7">
    <source>
        <dbReference type="EMBL" id="EPQ57113.1"/>
    </source>
</evidence>
<dbReference type="PROSITE" id="PS00108">
    <property type="entry name" value="PROTEIN_KINASE_ST"/>
    <property type="match status" value="1"/>
</dbReference>
<name>S7QCJ5_GLOTA</name>
<dbReference type="STRING" id="670483.S7QCJ5"/>
<sequence length="593" mass="66213">MGLLRIKKATKREPAQEERGSDRENTNSGRGKLETEGNTAGQNNQENEVEAPPEYQFTPDPTAGRVAKKILKKVDDLMARATWDARQDWKHIDNNERKDLEALYNFVISLRLEAGQPCSWWNQLLALQDLLELRAEARKFYDDVRASRDQRFYLDRQNSRDVGSTTSVTPPPGQGSTVELYDPKAVLKYLSSIKSPADRDFAEAILNAFNIPPSEEARFQDSVRDLINRSEVETGILRLDDRVILCALDVLQRAVDMADAQCSAATSTGNQPSRLRTTCEEILRHVSNRSGRLPPSILIQGIKCDSKHFAGRGGSAGVYKAVLGKGTRVALKVLCFKDGTRDDHKEYARKMFRREAIIWRQLHHRNILPLIGVCETSPDWAGTGPGLVSPWCDKGSLTVYIRNHPHKCNRIFMLERIADSIAYLHSHKVVHKDIKPSNIVVNDKDEPCLTDFGISTYENSYTVTAEVGHSGSRGYIAPEILISVTMGENNQYIRESVTTACDMYAFASVCLEVYTLEHPWKGIAELMMHNSIVKGEHPPRPSGKSALPDALWSIMEQCWTLDPMARMTSAAAQKALSAMLSVEGLPISDASSS</sequence>
<keyword evidence="8" id="KW-1185">Reference proteome</keyword>
<evidence type="ECO:0000256" key="2">
    <source>
        <dbReference type="ARBA" id="ARBA00022741"/>
    </source>
</evidence>
<keyword evidence="2" id="KW-0547">Nucleotide-binding</keyword>
<dbReference type="AlphaFoldDB" id="S7QCJ5"/>
<dbReference type="InterPro" id="IPR011009">
    <property type="entry name" value="Kinase-like_dom_sf"/>
</dbReference>